<evidence type="ECO:0000313" key="1">
    <source>
        <dbReference type="EMBL" id="CAB4815470.1"/>
    </source>
</evidence>
<reference evidence="1" key="1">
    <citation type="submission" date="2020-05" db="EMBL/GenBank/DDBJ databases">
        <authorList>
            <person name="Chiriac C."/>
            <person name="Salcher M."/>
            <person name="Ghai R."/>
            <person name="Kavagutti S V."/>
        </authorList>
    </citation>
    <scope>NUCLEOTIDE SEQUENCE</scope>
</reference>
<protein>
    <submittedName>
        <fullName evidence="1">Unannotated protein</fullName>
    </submittedName>
</protein>
<dbReference type="AlphaFoldDB" id="A0A6J6Z0V6"/>
<dbReference type="EMBL" id="CAFAAO010000034">
    <property type="protein sequence ID" value="CAB4815470.1"/>
    <property type="molecule type" value="Genomic_DNA"/>
</dbReference>
<organism evidence="1">
    <name type="scientific">freshwater metagenome</name>
    <dbReference type="NCBI Taxonomy" id="449393"/>
    <lineage>
        <taxon>unclassified sequences</taxon>
        <taxon>metagenomes</taxon>
        <taxon>ecological metagenomes</taxon>
    </lineage>
</organism>
<dbReference type="SUPFAM" id="SSF109604">
    <property type="entry name" value="HD-domain/PDEase-like"/>
    <property type="match status" value="1"/>
</dbReference>
<sequence length="866" mass="99807">MNLLEVLNTDNLILDVDYDFFFNSEAQISDFPWKEVSDPNQLADFLHHYRDLKFEHIVAHDEALPLWVDKGIVGATCIHIDHHHDWYINPEDLNSQSLGSLDGVINCGNYAAIAAKAGIIKNYIWVYPDHYSDFNEIVLPRSLAISGVKVKSYPYSEYKILIEPYIDIYKIKMAIMCLSPDFIPEKEIRRYFDLFKSDNEFRYRALDYAYEVIISDRLDPQRKYFRLNLSEEVRTIFHCSPTKNLTLLSSPSDVVHVSPSLSFAACYAMSPESKKGWIQGIDQIADKQETVYLIHPIDFQMCSFAGASMYSILAKELKHLGKMNCCNHDFMIQAPLQVTHEQNINDLNKYFYDHKVHLVNHNAIIDMTYMRVSKKIQKDFSDWMSLSWDTLILLKSTPFFLMLFTELRTEKCCIDFFPLVFWQRLASRCLYPLIPYELCTVEDDGYHGLSHGLDVGLKCIIYGTALGIPTTTLFLSALCHDLVKQDKEDSLRSSEILFNLLNTVWSDYSSVSNNAAIEAINEHSRVTPTKNILSMVLRDADRARLAWERGFVARYFTTDIGTEIALNGANFYGELQRRLMFSENVRLEIYPSDIATEVILCYLGRRYVLESSNEINSGRLNYFISIYNVSELIIFAEQLLSCEIINNLLINASNIHYVNDLSVNINFLLTQDLIKTPLLNIIYIARALDFMTKSSLNSILLMPVKATIHLELCIENINWVIANLAILASREVILVYSINPSVDKGKVLNLIVDKILEEKHINPEAINLRIIFVYSWCWIEQPEDAITAFSLARNNYSPLSAKTATRFSNDIFKNTLEDVRRRRERCHECSLAINCLSSEYASTSHMPIEIPVHFDRFQKWQPYAAD</sequence>
<gene>
    <name evidence="1" type="ORF">UFOPK3037_01639</name>
</gene>
<proteinExistence type="predicted"/>
<name>A0A6J6Z0V6_9ZZZZ</name>
<dbReference type="Gene3D" id="1.10.3210.10">
    <property type="entry name" value="Hypothetical protein af1432"/>
    <property type="match status" value="1"/>
</dbReference>
<accession>A0A6J6Z0V6</accession>